<evidence type="ECO:0000313" key="2">
    <source>
        <dbReference type="EMBL" id="CAB4150422.1"/>
    </source>
</evidence>
<reference evidence="2" key="1">
    <citation type="submission" date="2020-04" db="EMBL/GenBank/DDBJ databases">
        <authorList>
            <person name="Chiriac C."/>
            <person name="Salcher M."/>
            <person name="Ghai R."/>
            <person name="Kavagutti S V."/>
        </authorList>
    </citation>
    <scope>NUCLEOTIDE SEQUENCE</scope>
</reference>
<feature type="domain" description="Bbp19-like phage" evidence="1">
    <location>
        <begin position="35"/>
        <end position="98"/>
    </location>
</feature>
<dbReference type="EMBL" id="LR796545">
    <property type="protein sequence ID" value="CAB4150422.1"/>
    <property type="molecule type" value="Genomic_DNA"/>
</dbReference>
<dbReference type="Pfam" id="PF25181">
    <property type="entry name" value="Phage_Bbp19"/>
    <property type="match status" value="1"/>
</dbReference>
<gene>
    <name evidence="3" type="ORF">UFOVP1332_18</name>
    <name evidence="2" type="ORF">UFOVP565_25</name>
</gene>
<accession>A0A6J5MVR0</accession>
<protein>
    <recommendedName>
        <fullName evidence="1">Bbp19-like phage domain-containing protein</fullName>
    </recommendedName>
</protein>
<proteinExistence type="predicted"/>
<organism evidence="2">
    <name type="scientific">uncultured Caudovirales phage</name>
    <dbReference type="NCBI Taxonomy" id="2100421"/>
    <lineage>
        <taxon>Viruses</taxon>
        <taxon>Duplodnaviria</taxon>
        <taxon>Heunggongvirae</taxon>
        <taxon>Uroviricota</taxon>
        <taxon>Caudoviricetes</taxon>
        <taxon>Peduoviridae</taxon>
        <taxon>Maltschvirus</taxon>
        <taxon>Maltschvirus maltsch</taxon>
    </lineage>
</organism>
<dbReference type="InterPro" id="IPR057447">
    <property type="entry name" value="Bbp19-like_phage"/>
</dbReference>
<name>A0A6J5MVR0_9CAUD</name>
<evidence type="ECO:0000259" key="1">
    <source>
        <dbReference type="Pfam" id="PF25181"/>
    </source>
</evidence>
<evidence type="ECO:0000313" key="3">
    <source>
        <dbReference type="EMBL" id="CAB4199077.1"/>
    </source>
</evidence>
<dbReference type="EMBL" id="LR797279">
    <property type="protein sequence ID" value="CAB4199077.1"/>
    <property type="molecule type" value="Genomic_DNA"/>
</dbReference>
<sequence length="103" mass="12098">MNNYDPLDIKAQEKSKSEKDLLERIERESEDSDVKWLMGNKRGRRILWRLLDQAGVFRSSFNTNAMTMSFAEGYKNYGLRTLASIHRLCPELYATMMKEQTND</sequence>